<dbReference type="Pfam" id="PF05872">
    <property type="entry name" value="HerA_C"/>
    <property type="match status" value="1"/>
</dbReference>
<protein>
    <recommendedName>
        <fullName evidence="2">Helicase HerA-like C-terminal domain-containing protein</fullName>
    </recommendedName>
</protein>
<evidence type="ECO:0000313" key="3">
    <source>
        <dbReference type="EMBL" id="VFS62512.1"/>
    </source>
</evidence>
<gene>
    <name evidence="3" type="ORF">NCTC12998_01917</name>
</gene>
<dbReference type="Proteomes" id="UP000345637">
    <property type="component" value="Unassembled WGS sequence"/>
</dbReference>
<evidence type="ECO:0000313" key="4">
    <source>
        <dbReference type="Proteomes" id="UP000345637"/>
    </source>
</evidence>
<dbReference type="InterPro" id="IPR033186">
    <property type="entry name" value="HerA_C"/>
</dbReference>
<proteinExistence type="predicted"/>
<name>A0A485ANZ7_RAOPL</name>
<sequence>MLQKGVQATPEQQAAPPAKGQTGSADDGLLGGLKDILFGTTGPRGGKHDGLVQTAAKSAVRQVTNQIVRACWGVYSAGENGSLIPLPAGGRGTGG</sequence>
<feature type="region of interest" description="Disordered" evidence="1">
    <location>
        <begin position="1"/>
        <end position="29"/>
    </location>
</feature>
<evidence type="ECO:0000259" key="2">
    <source>
        <dbReference type="Pfam" id="PF05872"/>
    </source>
</evidence>
<evidence type="ECO:0000256" key="1">
    <source>
        <dbReference type="SAM" id="MobiDB-lite"/>
    </source>
</evidence>
<dbReference type="EMBL" id="CAADJE010000020">
    <property type="protein sequence ID" value="VFS62512.1"/>
    <property type="molecule type" value="Genomic_DNA"/>
</dbReference>
<feature type="domain" description="Helicase HerA-like C-terminal" evidence="2">
    <location>
        <begin position="1"/>
        <end position="72"/>
    </location>
</feature>
<reference evidence="3 4" key="1">
    <citation type="submission" date="2019-03" db="EMBL/GenBank/DDBJ databases">
        <authorList>
            <consortium name="Pathogen Informatics"/>
        </authorList>
    </citation>
    <scope>NUCLEOTIDE SEQUENCE [LARGE SCALE GENOMIC DNA]</scope>
    <source>
        <strain evidence="3 4">NCTC12998</strain>
    </source>
</reference>
<dbReference type="AlphaFoldDB" id="A0A485ANZ7"/>
<accession>A0A485ANZ7</accession>
<organism evidence="3 4">
    <name type="scientific">Raoultella planticola</name>
    <name type="common">Klebsiella planticola</name>
    <dbReference type="NCBI Taxonomy" id="575"/>
    <lineage>
        <taxon>Bacteria</taxon>
        <taxon>Pseudomonadati</taxon>
        <taxon>Pseudomonadota</taxon>
        <taxon>Gammaproteobacteria</taxon>
        <taxon>Enterobacterales</taxon>
        <taxon>Enterobacteriaceae</taxon>
        <taxon>Klebsiella/Raoultella group</taxon>
        <taxon>Raoultella</taxon>
    </lineage>
</organism>
<feature type="compositionally biased region" description="Low complexity" evidence="1">
    <location>
        <begin position="7"/>
        <end position="18"/>
    </location>
</feature>